<accession>A0A0A9CFN2</accession>
<dbReference type="EMBL" id="GBRH01227568">
    <property type="protein sequence ID" value="JAD70327.1"/>
    <property type="molecule type" value="Transcribed_RNA"/>
</dbReference>
<reference evidence="1" key="2">
    <citation type="journal article" date="2015" name="Data Brief">
        <title>Shoot transcriptome of the giant reed, Arundo donax.</title>
        <authorList>
            <person name="Barrero R.A."/>
            <person name="Guerrero F.D."/>
            <person name="Moolhuijzen P."/>
            <person name="Goolsby J.A."/>
            <person name="Tidwell J."/>
            <person name="Bellgard S.E."/>
            <person name="Bellgard M.I."/>
        </authorList>
    </citation>
    <scope>NUCLEOTIDE SEQUENCE</scope>
    <source>
        <tissue evidence="1">Shoot tissue taken approximately 20 cm above the soil surface</tissue>
    </source>
</reference>
<dbReference type="AlphaFoldDB" id="A0A0A9CFN2"/>
<sequence>MNQTIYRRKGVNCTSQILICKIFGKQKQYLTYSMS</sequence>
<organism evidence="1">
    <name type="scientific">Arundo donax</name>
    <name type="common">Giant reed</name>
    <name type="synonym">Donax arundinaceus</name>
    <dbReference type="NCBI Taxonomy" id="35708"/>
    <lineage>
        <taxon>Eukaryota</taxon>
        <taxon>Viridiplantae</taxon>
        <taxon>Streptophyta</taxon>
        <taxon>Embryophyta</taxon>
        <taxon>Tracheophyta</taxon>
        <taxon>Spermatophyta</taxon>
        <taxon>Magnoliopsida</taxon>
        <taxon>Liliopsida</taxon>
        <taxon>Poales</taxon>
        <taxon>Poaceae</taxon>
        <taxon>PACMAD clade</taxon>
        <taxon>Arundinoideae</taxon>
        <taxon>Arundineae</taxon>
        <taxon>Arundo</taxon>
    </lineage>
</organism>
<proteinExistence type="predicted"/>
<name>A0A0A9CFN2_ARUDO</name>
<protein>
    <submittedName>
        <fullName evidence="1">Uncharacterized protein</fullName>
    </submittedName>
</protein>
<evidence type="ECO:0000313" key="1">
    <source>
        <dbReference type="EMBL" id="JAD70327.1"/>
    </source>
</evidence>
<reference evidence="1" key="1">
    <citation type="submission" date="2014-09" db="EMBL/GenBank/DDBJ databases">
        <authorList>
            <person name="Magalhaes I.L.F."/>
            <person name="Oliveira U."/>
            <person name="Santos F.R."/>
            <person name="Vidigal T.H.D.A."/>
            <person name="Brescovit A.D."/>
            <person name="Santos A.J."/>
        </authorList>
    </citation>
    <scope>NUCLEOTIDE SEQUENCE</scope>
    <source>
        <tissue evidence="1">Shoot tissue taken approximately 20 cm above the soil surface</tissue>
    </source>
</reference>